<feature type="region of interest" description="Disordered" evidence="1">
    <location>
        <begin position="1"/>
        <end position="34"/>
    </location>
</feature>
<dbReference type="EMBL" id="UYSU01046542">
    <property type="protein sequence ID" value="VDM05576.1"/>
    <property type="molecule type" value="Genomic_DNA"/>
</dbReference>
<reference evidence="2 3" key="2">
    <citation type="submission" date="2018-11" db="EMBL/GenBank/DDBJ databases">
        <authorList>
            <consortium name="Pathogen Informatics"/>
        </authorList>
    </citation>
    <scope>NUCLEOTIDE SEQUENCE [LARGE SCALE GENOMIC DNA]</scope>
    <source>
        <strain evidence="2 3">NST_G2</strain>
    </source>
</reference>
<dbReference type="AlphaFoldDB" id="A0A183TRU1"/>
<evidence type="ECO:0000313" key="2">
    <source>
        <dbReference type="EMBL" id="VDM05576.1"/>
    </source>
</evidence>
<dbReference type="WBParaSite" id="SSLN_0001991301-mRNA-1">
    <property type="protein sequence ID" value="SSLN_0001991301-mRNA-1"/>
    <property type="gene ID" value="SSLN_0001991301"/>
</dbReference>
<gene>
    <name evidence="2" type="ORF">SSLN_LOCUS19190</name>
</gene>
<organism evidence="4">
    <name type="scientific">Schistocephalus solidus</name>
    <name type="common">Tapeworm</name>
    <dbReference type="NCBI Taxonomy" id="70667"/>
    <lineage>
        <taxon>Eukaryota</taxon>
        <taxon>Metazoa</taxon>
        <taxon>Spiralia</taxon>
        <taxon>Lophotrochozoa</taxon>
        <taxon>Platyhelminthes</taxon>
        <taxon>Cestoda</taxon>
        <taxon>Eucestoda</taxon>
        <taxon>Diphyllobothriidea</taxon>
        <taxon>Diphyllobothriidae</taxon>
        <taxon>Schistocephalus</taxon>
    </lineage>
</organism>
<evidence type="ECO:0000313" key="3">
    <source>
        <dbReference type="Proteomes" id="UP000275846"/>
    </source>
</evidence>
<evidence type="ECO:0000256" key="1">
    <source>
        <dbReference type="SAM" id="MobiDB-lite"/>
    </source>
</evidence>
<dbReference type="Proteomes" id="UP000275846">
    <property type="component" value="Unassembled WGS sequence"/>
</dbReference>
<keyword evidence="3" id="KW-1185">Reference proteome</keyword>
<evidence type="ECO:0000313" key="4">
    <source>
        <dbReference type="WBParaSite" id="SSLN_0001991301-mRNA-1"/>
    </source>
</evidence>
<sequence>MPDSRTSQLRPLKMPYGEGDSNPVDNPRSHRSERRTALVARELARYKMDLDALSETRFSEQGQLEEVGAGYTFYWSARTKAEKRDAGGAFPIRKVIAGRLPGLPQGEPSHDGASICLWPATTEGVAGTDLLQLTLLGESGLAESS</sequence>
<reference evidence="4" key="1">
    <citation type="submission" date="2016-06" db="UniProtKB">
        <authorList>
            <consortium name="WormBaseParasite"/>
        </authorList>
    </citation>
    <scope>IDENTIFICATION</scope>
</reference>
<accession>A0A183TRU1</accession>
<protein>
    <submittedName>
        <fullName evidence="4">BHLH domain-containing protein</fullName>
    </submittedName>
</protein>
<proteinExistence type="predicted"/>
<name>A0A183TRU1_SCHSO</name>